<evidence type="ECO:0000256" key="1">
    <source>
        <dbReference type="SAM" id="Phobius"/>
    </source>
</evidence>
<keyword evidence="1" id="KW-0812">Transmembrane</keyword>
<sequence>MNDDQDLQLDALFASARTLGPADIAAAERVLPHLRDAHARRQRSVVRAWTSGLLASAAMLGAILYVRQDATLPTSAAYETYNSISGSGW</sequence>
<keyword evidence="1" id="KW-0472">Membrane</keyword>
<name>A0A318SGB4_9DEIO</name>
<evidence type="ECO:0000313" key="2">
    <source>
        <dbReference type="EMBL" id="PYE48940.1"/>
    </source>
</evidence>
<feature type="transmembrane region" description="Helical" evidence="1">
    <location>
        <begin position="45"/>
        <end position="66"/>
    </location>
</feature>
<accession>A0A318SGB4</accession>
<organism evidence="2 3">
    <name type="scientific">Deinococcus yavapaiensis KR-236</name>
    <dbReference type="NCBI Taxonomy" id="694435"/>
    <lineage>
        <taxon>Bacteria</taxon>
        <taxon>Thermotogati</taxon>
        <taxon>Deinococcota</taxon>
        <taxon>Deinococci</taxon>
        <taxon>Deinococcales</taxon>
        <taxon>Deinococcaceae</taxon>
        <taxon>Deinococcus</taxon>
    </lineage>
</organism>
<evidence type="ECO:0000313" key="3">
    <source>
        <dbReference type="Proteomes" id="UP000248326"/>
    </source>
</evidence>
<dbReference type="EMBL" id="QJSX01000026">
    <property type="protein sequence ID" value="PYE48940.1"/>
    <property type="molecule type" value="Genomic_DNA"/>
</dbReference>
<keyword evidence="3" id="KW-1185">Reference proteome</keyword>
<comment type="caution">
    <text evidence="2">The sequence shown here is derived from an EMBL/GenBank/DDBJ whole genome shotgun (WGS) entry which is preliminary data.</text>
</comment>
<dbReference type="AlphaFoldDB" id="A0A318SGB4"/>
<keyword evidence="1" id="KW-1133">Transmembrane helix</keyword>
<evidence type="ECO:0008006" key="4">
    <source>
        <dbReference type="Google" id="ProtNLM"/>
    </source>
</evidence>
<gene>
    <name evidence="2" type="ORF">DES52_1266</name>
</gene>
<reference evidence="2 3" key="1">
    <citation type="submission" date="2018-06" db="EMBL/GenBank/DDBJ databases">
        <title>Genomic Encyclopedia of Type Strains, Phase IV (KMG-IV): sequencing the most valuable type-strain genomes for metagenomic binning, comparative biology and taxonomic classification.</title>
        <authorList>
            <person name="Goeker M."/>
        </authorList>
    </citation>
    <scope>NUCLEOTIDE SEQUENCE [LARGE SCALE GENOMIC DNA]</scope>
    <source>
        <strain evidence="2 3">DSM 18048</strain>
    </source>
</reference>
<dbReference type="RefSeq" id="WP_110888788.1">
    <property type="nucleotide sequence ID" value="NZ_QJSX01000026.1"/>
</dbReference>
<proteinExistence type="predicted"/>
<protein>
    <recommendedName>
        <fullName evidence="4">DUF3619 family protein</fullName>
    </recommendedName>
</protein>
<dbReference type="Proteomes" id="UP000248326">
    <property type="component" value="Unassembled WGS sequence"/>
</dbReference>